<gene>
    <name evidence="1" type="ORF">DCC39_13225</name>
</gene>
<dbReference type="AlphaFoldDB" id="A0A2U1JXA6"/>
<dbReference type="RefSeq" id="WP_116555382.1">
    <property type="nucleotide sequence ID" value="NZ_QCZG01000029.1"/>
</dbReference>
<dbReference type="EMBL" id="QCZG01000029">
    <property type="protein sequence ID" value="PWA09453.1"/>
    <property type="molecule type" value="Genomic_DNA"/>
</dbReference>
<accession>A0A2U1JXA6</accession>
<reference evidence="1 2" key="1">
    <citation type="submission" date="2018-04" db="EMBL/GenBank/DDBJ databases">
        <title>Camelliibacillus theae gen. nov., sp. nov., isolated from Pu'er tea.</title>
        <authorList>
            <person name="Niu L."/>
        </authorList>
    </citation>
    <scope>NUCLEOTIDE SEQUENCE [LARGE SCALE GENOMIC DNA]</scope>
    <source>
        <strain evidence="1 2">T8</strain>
    </source>
</reference>
<dbReference type="Proteomes" id="UP000245998">
    <property type="component" value="Unassembled WGS sequence"/>
</dbReference>
<proteinExistence type="predicted"/>
<keyword evidence="2" id="KW-1185">Reference proteome</keyword>
<sequence length="70" mass="7997">MPRESDDVGVETTPNFDGRRESILNDAIGKKMGIKIDKKEKNPYNVAELNNEDMKEFEGLMRGNPVDNER</sequence>
<protein>
    <submittedName>
        <fullName evidence="1">Uncharacterized protein</fullName>
    </submittedName>
</protein>
<comment type="caution">
    <text evidence="1">The sequence shown here is derived from an EMBL/GenBank/DDBJ whole genome shotgun (WGS) entry which is preliminary data.</text>
</comment>
<name>A0A2U1JXA6_9BACI</name>
<evidence type="ECO:0000313" key="2">
    <source>
        <dbReference type="Proteomes" id="UP000245998"/>
    </source>
</evidence>
<evidence type="ECO:0000313" key="1">
    <source>
        <dbReference type="EMBL" id="PWA09453.1"/>
    </source>
</evidence>
<organism evidence="1 2">
    <name type="scientific">Pueribacillus theae</name>
    <dbReference type="NCBI Taxonomy" id="2171751"/>
    <lineage>
        <taxon>Bacteria</taxon>
        <taxon>Bacillati</taxon>
        <taxon>Bacillota</taxon>
        <taxon>Bacilli</taxon>
        <taxon>Bacillales</taxon>
        <taxon>Bacillaceae</taxon>
        <taxon>Pueribacillus</taxon>
    </lineage>
</organism>